<reference evidence="3 4" key="7">
    <citation type="journal article" date="2000" name="Virology">
        <title>Identification and molecular characterization of the Choristoneura fumiferana multicapsid nucleopolyhedrovirus genomic region encoding the regulatory genes pkip, p47, lef-12, and gta.</title>
        <authorList>
            <person name="Lapointe R."/>
            <person name="Back D.W."/>
            <person name="Ding Q."/>
            <person name="Carstens E.B."/>
        </authorList>
    </citation>
    <scope>NUCLEOTIDE SEQUENCE [LARGE SCALE GENOMIC DNA]</scope>
</reference>
<accession>Q7TLM7</accession>
<evidence type="ECO:0000256" key="1">
    <source>
        <dbReference type="PROSITE-ProRule" id="PRU00175"/>
    </source>
</evidence>
<dbReference type="KEGG" id="vg:1482767"/>
<evidence type="ECO:0000313" key="4">
    <source>
        <dbReference type="Proteomes" id="UP000204418"/>
    </source>
</evidence>
<reference evidence="3 4" key="4">
    <citation type="journal article" date="1995" name="Virology">
        <title>Identification, localization, transcription, and sequence analysis of the Choristoneura fumiferana nuclear polyhedrosis virus DNA polymerase gene.</title>
        <authorList>
            <person name="Liu J.J."/>
            <person name="Carstens E.B."/>
        </authorList>
    </citation>
    <scope>NUCLEOTIDE SEQUENCE [LARGE SCALE GENOMIC DNA]</scope>
</reference>
<dbReference type="GeneID" id="1482767"/>
<evidence type="ECO:0000259" key="2">
    <source>
        <dbReference type="PROSITE" id="PS50089"/>
    </source>
</evidence>
<reference evidence="3 4" key="3">
    <citation type="journal article" date="1995" name="Virology">
        <title>Identification and analysis of a putative origin of DNA replication in the Choristoneura fumiferana multinucleocapsid nuclear polyhedrosis virus genome.</title>
        <authorList>
            <person name="Xie W.D."/>
            <person name="Arif B."/>
            <person name="Dobos P."/>
            <person name="Krell P.J."/>
        </authorList>
    </citation>
    <scope>NUCLEOTIDE SEQUENCE [LARGE SCALE GENOMIC DNA]</scope>
</reference>
<protein>
    <submittedName>
        <fullName evidence="3">Immediate early gene 0</fullName>
    </submittedName>
</protein>
<organism evidence="3 4">
    <name type="scientific">Choristoneura fumiferana nuclear polyhedrosis virus</name>
    <name type="common">CfMNPV</name>
    <dbReference type="NCBI Taxonomy" id="208973"/>
    <lineage>
        <taxon>Viruses</taxon>
        <taxon>Viruses incertae sedis</taxon>
        <taxon>Naldaviricetes</taxon>
        <taxon>Lefavirales</taxon>
        <taxon>Baculoviridae</taxon>
        <taxon>Alphabaculovirus</taxon>
        <taxon>Alphabaculovirus chofumiferanae</taxon>
    </lineage>
</organism>
<reference evidence="3 4" key="9">
    <citation type="journal article" date="2005" name="J. Gen. Virol.">
        <title>Analysis of the Choristoneura fumiferana nucleopolyhedrovirus genome.</title>
        <authorList>
            <person name="de Jong J.G."/>
            <person name="Lauzon H.A."/>
            <person name="Dominy C."/>
            <person name="Poloumienko A."/>
            <person name="Carstens E.B."/>
            <person name="Arif B.M."/>
            <person name="Krell P.J."/>
        </authorList>
    </citation>
    <scope>NUCLEOTIDE SEQUENCE [LARGE SCALE GENOMIC DNA]</scope>
</reference>
<feature type="domain" description="RING-type" evidence="2">
    <location>
        <begin position="194"/>
        <end position="239"/>
    </location>
</feature>
<dbReference type="RefSeq" id="NP_848445.1">
    <property type="nucleotide sequence ID" value="NC_004778.3"/>
</dbReference>
<reference evidence="3 4" key="8">
    <citation type="journal article" date="2002" name="Virus Res.">
        <title>Identification and molecular characterization of the baculovirus CfMNPV early genes: ie-1, ie-2 and pe38.</title>
        <authorList>
            <person name="Carstens E.B."/>
            <person name="Liu J.J."/>
            <person name="Dominy C."/>
        </authorList>
    </citation>
    <scope>NUCLEOTIDE SEQUENCE [LARGE SCALE GENOMIC DNA]</scope>
</reference>
<organismHost>
    <name type="scientific">Choristoneura fumiferana</name>
    <name type="common">Spruce budworm moth</name>
    <name type="synonym">Archips fumiferana</name>
    <dbReference type="NCBI Taxonomy" id="7141"/>
</organismHost>
<dbReference type="Pfam" id="PF05290">
    <property type="entry name" value="Baculo_IE-1"/>
    <property type="match status" value="1"/>
</dbReference>
<evidence type="ECO:0000313" key="3">
    <source>
        <dbReference type="EMBL" id="AAP29909.1"/>
    </source>
</evidence>
<reference evidence="3 4" key="1">
    <citation type="journal article" date="1992" name="Virus Res.">
        <title>Identification of bent DNA and ARS fragments in the genome of Choristoneura fumiferana nuclear polyhedrosis virus.</title>
        <authorList>
            <person name="Lee H.Y."/>
            <person name="Arif B."/>
            <person name="Dobos P."/>
            <person name="Krell P."/>
        </authorList>
    </citation>
    <scope>NUCLEOTIDE SEQUENCE [LARGE SCALE GENOMIC DNA]</scope>
</reference>
<dbReference type="InterPro" id="IPR007954">
    <property type="entry name" value="Baculo_IE-1"/>
</dbReference>
<reference evidence="3 4" key="5">
    <citation type="journal article" date="1996" name="Virology">
        <title>Studies of Choristoneura fumiferana nuclear polyhedrosis virus gene expression in insect cells.</title>
        <authorList>
            <person name="Qiu W."/>
            <person name="Liu J.J."/>
            <person name="Carstens E.B."/>
        </authorList>
    </citation>
    <scope>NUCLEOTIDE SEQUENCE [LARGE SCALE GENOMIC DNA]</scope>
</reference>
<reference evidence="3 4" key="6">
    <citation type="journal article" date="1996" name="Virology">
        <title>Identification, molecular cloning, and transcription analysis of the Choristoneura fumiferana nuclear polyhedrosis virus spindle-like protein gene.</title>
        <authorList>
            <person name="Liu J.J."/>
            <person name="Carstens E.B."/>
        </authorList>
    </citation>
    <scope>NUCLEOTIDE SEQUENCE [LARGE SCALE GENOMIC DNA]</scope>
</reference>
<keyword evidence="1" id="KW-0479">Metal-binding</keyword>
<dbReference type="GO" id="GO:0008270">
    <property type="term" value="F:zinc ion binding"/>
    <property type="evidence" value="ECO:0007669"/>
    <property type="project" value="UniProtKB-KW"/>
</dbReference>
<dbReference type="Proteomes" id="UP000204418">
    <property type="component" value="Segment"/>
</dbReference>
<keyword evidence="4" id="KW-1185">Reference proteome</keyword>
<keyword evidence="1" id="KW-0862">Zinc</keyword>
<proteinExistence type="predicted"/>
<dbReference type="EMBL" id="AF512031">
    <property type="protein sequence ID" value="AAP29909.1"/>
    <property type="molecule type" value="Genomic_DNA"/>
</dbReference>
<dbReference type="OrthoDB" id="14620at10239"/>
<dbReference type="PROSITE" id="PS50089">
    <property type="entry name" value="ZF_RING_2"/>
    <property type="match status" value="1"/>
</dbReference>
<name>Q7TLM7_NPVCF</name>
<sequence length="244" mass="27295">MIKGTYWPNVVSESYIESCEINKVMDINFIFDHMYCDDILVDAKAQAGVRTAAFAMIDAKHIELYKRRIENGFFRYRDRCDNASALPQRLPVDEGCCHHFVSDAARVIECVKSVETASAGHNVVVLLPYLKQLQVALKVLSDAFACCAKVISGLQLYVQDLLSHCLLCAEKIEAAGRTLQMINLFLDTNSLYECDLCKEASTDARFLKPKECCQYSLCNACCVILWKTATTHAKCPACSTSFKS</sequence>
<reference evidence="3 4" key="2">
    <citation type="journal article" date="1995" name="J. Gen. Virol.">
        <title>Characterization, sequencing and phylogeny of the ecdysteroid UDP-glucosyltransferase gene from two distinct nuclear polyhedrosis viruses isolated from Choristoneura fumiferana.</title>
        <authorList>
            <person name="Barrett J.W."/>
            <person name="Krell P.J."/>
            <person name="Arif B.M."/>
        </authorList>
    </citation>
    <scope>NUCLEOTIDE SEQUENCE [LARGE SCALE GENOMIC DNA]</scope>
</reference>
<dbReference type="InterPro" id="IPR001841">
    <property type="entry name" value="Znf_RING"/>
</dbReference>
<keyword evidence="1" id="KW-0863">Zinc-finger</keyword>